<protein>
    <submittedName>
        <fullName evidence="2">GNAT family N-acetyltransferase</fullName>
    </submittedName>
</protein>
<dbReference type="InterPro" id="IPR016181">
    <property type="entry name" value="Acyl_CoA_acyltransferase"/>
</dbReference>
<dbReference type="RefSeq" id="WP_012042590.1">
    <property type="nucleotide sequence ID" value="NZ_JABFDP010000021.1"/>
</dbReference>
<comment type="caution">
    <text evidence="2">The sequence shown here is derived from an EMBL/GenBank/DDBJ whole genome shotgun (WGS) entry which is preliminary data.</text>
</comment>
<dbReference type="Proteomes" id="UP001314635">
    <property type="component" value="Unassembled WGS sequence"/>
</dbReference>
<evidence type="ECO:0000313" key="2">
    <source>
        <dbReference type="EMBL" id="MBR1138015.1"/>
    </source>
</evidence>
<dbReference type="Gene3D" id="3.40.630.30">
    <property type="match status" value="1"/>
</dbReference>
<dbReference type="InterPro" id="IPR000182">
    <property type="entry name" value="GNAT_dom"/>
</dbReference>
<evidence type="ECO:0000313" key="3">
    <source>
        <dbReference type="Proteomes" id="UP001314635"/>
    </source>
</evidence>
<evidence type="ECO:0000259" key="1">
    <source>
        <dbReference type="PROSITE" id="PS51186"/>
    </source>
</evidence>
<organism evidence="2 3">
    <name type="scientific">Bradyrhizobium denitrificans</name>
    <dbReference type="NCBI Taxonomy" id="2734912"/>
    <lineage>
        <taxon>Bacteria</taxon>
        <taxon>Pseudomonadati</taxon>
        <taxon>Pseudomonadota</taxon>
        <taxon>Alphaproteobacteria</taxon>
        <taxon>Hyphomicrobiales</taxon>
        <taxon>Nitrobacteraceae</taxon>
        <taxon>Bradyrhizobium</taxon>
    </lineage>
</organism>
<feature type="domain" description="N-acetyltransferase" evidence="1">
    <location>
        <begin position="11"/>
        <end position="173"/>
    </location>
</feature>
<dbReference type="EMBL" id="JAFCLK010000018">
    <property type="protein sequence ID" value="MBR1138015.1"/>
    <property type="molecule type" value="Genomic_DNA"/>
</dbReference>
<proteinExistence type="predicted"/>
<dbReference type="CDD" id="cd04301">
    <property type="entry name" value="NAT_SF"/>
    <property type="match status" value="1"/>
</dbReference>
<dbReference type="PROSITE" id="PS51186">
    <property type="entry name" value="GNAT"/>
    <property type="match status" value="1"/>
</dbReference>
<dbReference type="SUPFAM" id="SSF55729">
    <property type="entry name" value="Acyl-CoA N-acyltransferases (Nat)"/>
    <property type="match status" value="1"/>
</dbReference>
<dbReference type="Pfam" id="PF00583">
    <property type="entry name" value="Acetyltransf_1"/>
    <property type="match status" value="1"/>
</dbReference>
<gene>
    <name evidence="2" type="ORF">JQ619_19775</name>
</gene>
<name>A0ABS5G9K5_9BRAD</name>
<sequence length="173" mass="18438">MSARQANVAGSNWRAMTVDDLASVDVIAARVHPSYPEDHAVFAERLRLHATGCRVLMTGGEIAGYVISHPWHLGEPPALNALLGGLPEAAATYYVHDLALLPDARGSGAASWIVAQLVRHARDLNLPSLSLVAVNGSTPFWTKQGFAAMAAENCDSKLASYGADAHLMRRLLS</sequence>
<accession>A0ABS5G9K5</accession>
<reference evidence="3" key="1">
    <citation type="journal article" date="2021" name="ISME J.">
        <title>Evolutionary origin and ecological implication of a unique nif island in free-living Bradyrhizobium lineages.</title>
        <authorList>
            <person name="Tao J."/>
        </authorList>
    </citation>
    <scope>NUCLEOTIDE SEQUENCE [LARGE SCALE GENOMIC DNA]</scope>
    <source>
        <strain evidence="3">SZCCT0094</strain>
    </source>
</reference>
<keyword evidence="3" id="KW-1185">Reference proteome</keyword>